<dbReference type="Proteomes" id="UP000595224">
    <property type="component" value="Chromosome"/>
</dbReference>
<gene>
    <name evidence="1" type="ORF">IWA51_09730</name>
</gene>
<protein>
    <submittedName>
        <fullName evidence="1">Uncharacterized protein</fullName>
    </submittedName>
</protein>
<organism evidence="1 2">
    <name type="scientific">Treponema peruense</name>
    <dbReference type="NCBI Taxonomy" id="2787628"/>
    <lineage>
        <taxon>Bacteria</taxon>
        <taxon>Pseudomonadati</taxon>
        <taxon>Spirochaetota</taxon>
        <taxon>Spirochaetia</taxon>
        <taxon>Spirochaetales</taxon>
        <taxon>Treponemataceae</taxon>
        <taxon>Treponema</taxon>
    </lineage>
</organism>
<accession>A0A7T3RCC7</accession>
<dbReference type="EMBL" id="CP064936">
    <property type="protein sequence ID" value="QQA00541.1"/>
    <property type="molecule type" value="Genomic_DNA"/>
</dbReference>
<keyword evidence="2" id="KW-1185">Reference proteome</keyword>
<reference evidence="1 2" key="1">
    <citation type="submission" date="2020-11" db="EMBL/GenBank/DDBJ databases">
        <title>Treponema Peruensis nv. sp., first commensal Treponema isolated from human feces.</title>
        <authorList>
            <person name="Belkhou C."/>
            <person name="Raes J."/>
        </authorList>
    </citation>
    <scope>NUCLEOTIDE SEQUENCE [LARGE SCALE GENOMIC DNA]</scope>
    <source>
        <strain evidence="1 2">RCC2812</strain>
    </source>
</reference>
<sequence>MKFFLILVFFTVSHFSLFCEPKNFMQTRNTLNSVQTEIEEINSVLNTTEHGNFTYIGLSPKMASHKKEIQQAKIHIANQIAMNQKCKIDVGFISLYTENSFKSNKDSFIDYFDGETKFFVDDIEISDVYYFSNLTVVVGKYKNAATECELKIKRNFGERPEWIYNIPKIDGFYVGVGMSAKYSVPYKSMLVADVAAVQQISIEKNAFLSSFYYENITSSSYKSLNSEKISGGDLNLSQSELYGFYVIDRWIEPDGSTFYSLAIAEKK</sequence>
<evidence type="ECO:0000313" key="1">
    <source>
        <dbReference type="EMBL" id="QQA00541.1"/>
    </source>
</evidence>
<dbReference type="KEGG" id="tper:IWA51_09730"/>
<evidence type="ECO:0000313" key="2">
    <source>
        <dbReference type="Proteomes" id="UP000595224"/>
    </source>
</evidence>
<name>A0A7T3RCC7_9SPIR</name>
<dbReference type="RefSeq" id="WP_198442264.1">
    <property type="nucleotide sequence ID" value="NZ_CBCSHE010000009.1"/>
</dbReference>
<proteinExistence type="predicted"/>
<dbReference type="AlphaFoldDB" id="A0A7T3RCC7"/>